<gene>
    <name evidence="7" type="ORF">GCM10009554_64070</name>
</gene>
<dbReference type="SUPFAM" id="SSF51905">
    <property type="entry name" value="FAD/NAD(P)-binding domain"/>
    <property type="match status" value="2"/>
</dbReference>
<keyword evidence="3" id="KW-0274">FAD</keyword>
<comment type="caution">
    <text evidence="7">The sequence shown here is derived from an EMBL/GenBank/DDBJ whole genome shotgun (WGS) entry which is preliminary data.</text>
</comment>
<organism evidence="7 8">
    <name type="scientific">Kribbella koreensis</name>
    <dbReference type="NCBI Taxonomy" id="57909"/>
    <lineage>
        <taxon>Bacteria</taxon>
        <taxon>Bacillati</taxon>
        <taxon>Actinomycetota</taxon>
        <taxon>Actinomycetes</taxon>
        <taxon>Propionibacteriales</taxon>
        <taxon>Kribbellaceae</taxon>
        <taxon>Kribbella</taxon>
    </lineage>
</organism>
<evidence type="ECO:0000259" key="5">
    <source>
        <dbReference type="Pfam" id="PF07992"/>
    </source>
</evidence>
<feature type="domain" description="FAD/NAD(P)-binding" evidence="5">
    <location>
        <begin position="4"/>
        <end position="299"/>
    </location>
</feature>
<evidence type="ECO:0000256" key="3">
    <source>
        <dbReference type="ARBA" id="ARBA00022827"/>
    </source>
</evidence>
<evidence type="ECO:0000259" key="6">
    <source>
        <dbReference type="Pfam" id="PF14759"/>
    </source>
</evidence>
<protein>
    <submittedName>
        <fullName evidence="7">FAD-dependent oxidoreductase</fullName>
    </submittedName>
</protein>
<dbReference type="Proteomes" id="UP001500542">
    <property type="component" value="Unassembled WGS sequence"/>
</dbReference>
<accession>A0ABN1REM0</accession>
<dbReference type="InterPro" id="IPR050446">
    <property type="entry name" value="FAD-oxidoreductase/Apoptosis"/>
</dbReference>
<evidence type="ECO:0000313" key="7">
    <source>
        <dbReference type="EMBL" id="GAA0955751.1"/>
    </source>
</evidence>
<dbReference type="RefSeq" id="WP_343978770.1">
    <property type="nucleotide sequence ID" value="NZ_BAAAHK010000017.1"/>
</dbReference>
<dbReference type="Gene3D" id="3.30.390.30">
    <property type="match status" value="1"/>
</dbReference>
<comment type="cofactor">
    <cofactor evidence="1">
        <name>FAD</name>
        <dbReference type="ChEBI" id="CHEBI:57692"/>
    </cofactor>
</comment>
<evidence type="ECO:0000256" key="4">
    <source>
        <dbReference type="ARBA" id="ARBA00023002"/>
    </source>
</evidence>
<dbReference type="InterPro" id="IPR016156">
    <property type="entry name" value="FAD/NAD-linked_Rdtase_dimer_sf"/>
</dbReference>
<dbReference type="InterPro" id="IPR028202">
    <property type="entry name" value="Reductase_C"/>
</dbReference>
<keyword evidence="4" id="KW-0560">Oxidoreductase</keyword>
<dbReference type="InterPro" id="IPR023753">
    <property type="entry name" value="FAD/NAD-binding_dom"/>
</dbReference>
<dbReference type="Gene3D" id="3.50.50.60">
    <property type="entry name" value="FAD/NAD(P)-binding domain"/>
    <property type="match status" value="2"/>
</dbReference>
<proteinExistence type="predicted"/>
<evidence type="ECO:0000256" key="1">
    <source>
        <dbReference type="ARBA" id="ARBA00001974"/>
    </source>
</evidence>
<dbReference type="PANTHER" id="PTHR43557">
    <property type="entry name" value="APOPTOSIS-INDUCING FACTOR 1"/>
    <property type="match status" value="1"/>
</dbReference>
<keyword evidence="2" id="KW-0285">Flavoprotein</keyword>
<name>A0ABN1REM0_9ACTN</name>
<dbReference type="SUPFAM" id="SSF55424">
    <property type="entry name" value="FAD/NAD-linked reductases, dimerisation (C-terminal) domain"/>
    <property type="match status" value="1"/>
</dbReference>
<keyword evidence="8" id="KW-1185">Reference proteome</keyword>
<feature type="domain" description="Reductase C-terminal" evidence="6">
    <location>
        <begin position="318"/>
        <end position="386"/>
    </location>
</feature>
<dbReference type="Pfam" id="PF07992">
    <property type="entry name" value="Pyr_redox_2"/>
    <property type="match status" value="1"/>
</dbReference>
<sequence length="392" mass="41277">MLSQIVVVGASAAGLTAAEALRREGYAGELTIVGEEARSPYDRPPLSKQILRGVWDEERIVLRSDDLLADLDATWILGTAAVALDPSARKLTLADGRILGYDGLVIATGATPRRLPFGHDLAGVHLLRTLDDTLALRDGLRAARSVAIVGAGFLGAEVAAIARELGLSVTMIDPLPAPMIRQFGPEMGGLLAQLHESQGVDVRCGAGVTALAGEDDRVAGVELSDGSTVGADLVLVAVGATPATEWLVGSGLVVGDGIECDQYCFAAPGVVAAGDVASWEHPGIGRRRLEHRMNATEQATAAAKNLLGQGIAFEPVPYFWTDQYDVKIQVYGRSGEDLDFRIVAGDPVEGRFAAVYGDGDRVVGALAWNLPRQARLLRQHVVEGTDWSSATS</sequence>
<dbReference type="PRINTS" id="PR00411">
    <property type="entry name" value="PNDRDTASEI"/>
</dbReference>
<dbReference type="Pfam" id="PF14759">
    <property type="entry name" value="Reductase_C"/>
    <property type="match status" value="1"/>
</dbReference>
<dbReference type="EMBL" id="BAAAHK010000017">
    <property type="protein sequence ID" value="GAA0955751.1"/>
    <property type="molecule type" value="Genomic_DNA"/>
</dbReference>
<dbReference type="PRINTS" id="PR00368">
    <property type="entry name" value="FADPNR"/>
</dbReference>
<dbReference type="PANTHER" id="PTHR43557:SF2">
    <property type="entry name" value="RIESKE DOMAIN-CONTAINING PROTEIN-RELATED"/>
    <property type="match status" value="1"/>
</dbReference>
<reference evidence="7 8" key="1">
    <citation type="journal article" date="2019" name="Int. J. Syst. Evol. Microbiol.">
        <title>The Global Catalogue of Microorganisms (GCM) 10K type strain sequencing project: providing services to taxonomists for standard genome sequencing and annotation.</title>
        <authorList>
            <consortium name="The Broad Institute Genomics Platform"/>
            <consortium name="The Broad Institute Genome Sequencing Center for Infectious Disease"/>
            <person name="Wu L."/>
            <person name="Ma J."/>
        </authorList>
    </citation>
    <scope>NUCLEOTIDE SEQUENCE [LARGE SCALE GENOMIC DNA]</scope>
    <source>
        <strain evidence="7 8">JCM 10977</strain>
    </source>
</reference>
<evidence type="ECO:0000256" key="2">
    <source>
        <dbReference type="ARBA" id="ARBA00022630"/>
    </source>
</evidence>
<dbReference type="InterPro" id="IPR036188">
    <property type="entry name" value="FAD/NAD-bd_sf"/>
</dbReference>
<evidence type="ECO:0000313" key="8">
    <source>
        <dbReference type="Proteomes" id="UP001500542"/>
    </source>
</evidence>